<feature type="region of interest" description="Disordered" evidence="1">
    <location>
        <begin position="184"/>
        <end position="206"/>
    </location>
</feature>
<dbReference type="STRING" id="1077348.A0A2G8SQ47"/>
<accession>A0A2G8SQ47</accession>
<feature type="compositionally biased region" description="Polar residues" evidence="1">
    <location>
        <begin position="908"/>
        <end position="925"/>
    </location>
</feature>
<feature type="compositionally biased region" description="Polar residues" evidence="1">
    <location>
        <begin position="1385"/>
        <end position="1397"/>
    </location>
</feature>
<dbReference type="Proteomes" id="UP000230002">
    <property type="component" value="Unassembled WGS sequence"/>
</dbReference>
<proteinExistence type="predicted"/>
<evidence type="ECO:0000256" key="1">
    <source>
        <dbReference type="SAM" id="MobiDB-lite"/>
    </source>
</evidence>
<feature type="region of interest" description="Disordered" evidence="1">
    <location>
        <begin position="741"/>
        <end position="774"/>
    </location>
</feature>
<organism evidence="2 3">
    <name type="scientific">Ganoderma sinense ZZ0214-1</name>
    <dbReference type="NCBI Taxonomy" id="1077348"/>
    <lineage>
        <taxon>Eukaryota</taxon>
        <taxon>Fungi</taxon>
        <taxon>Dikarya</taxon>
        <taxon>Basidiomycota</taxon>
        <taxon>Agaricomycotina</taxon>
        <taxon>Agaricomycetes</taxon>
        <taxon>Polyporales</taxon>
        <taxon>Polyporaceae</taxon>
        <taxon>Ganoderma</taxon>
    </lineage>
</organism>
<reference evidence="2 3" key="1">
    <citation type="journal article" date="2015" name="Sci. Rep.">
        <title>Chromosome-level genome map provides insights into diverse defense mechanisms in the medicinal fungus Ganoderma sinense.</title>
        <authorList>
            <person name="Zhu Y."/>
            <person name="Xu J."/>
            <person name="Sun C."/>
            <person name="Zhou S."/>
            <person name="Xu H."/>
            <person name="Nelson D.R."/>
            <person name="Qian J."/>
            <person name="Song J."/>
            <person name="Luo H."/>
            <person name="Xiang L."/>
            <person name="Li Y."/>
            <person name="Xu Z."/>
            <person name="Ji A."/>
            <person name="Wang L."/>
            <person name="Lu S."/>
            <person name="Hayward A."/>
            <person name="Sun W."/>
            <person name="Li X."/>
            <person name="Schwartz D.C."/>
            <person name="Wang Y."/>
            <person name="Chen S."/>
        </authorList>
    </citation>
    <scope>NUCLEOTIDE SEQUENCE [LARGE SCALE GENOMIC DNA]</scope>
    <source>
        <strain evidence="2 3">ZZ0214-1</strain>
    </source>
</reference>
<comment type="caution">
    <text evidence="2">The sequence shown here is derived from an EMBL/GenBank/DDBJ whole genome shotgun (WGS) entry which is preliminary data.</text>
</comment>
<sequence>MSLFENGVVRGQCRDAVDAKHRKKFLSKWDSRILRRSDNWLIMREKERQSTYKPQLQFAACCCQYASFVANEIRNLKGEKCAHKKLNSKIPWLGPRFLPETYTSQKRRLVSPDVIPDLACLKPVTILHPYFFDELNICPRCGATGDDLSWGRWTTSGPRDVHGVYGEEQVIGVQMRCNKCKEARGNTGRRGGRGKGGGGDDDDDDDYDDPSYCWGTASYQFWEGKEHWEIPNGVPHMKWRSAVTSDLYDLIIELRPSLTSAGLAEHIKQLHLLQYHKQRREYLASFEARAKQKTWLAPAKLQKFPEPHTGRHQEGYDNTSISDELITDIYLNWSKATRQGESEESLRTKTALAPNPGVALSIDATFRSASKATVTDKDKTHTCVYKGGITTVLNEETVIVAWRFCFTQGNWELQELLQGIKRRLTLRGVPEPDMVVSDCCCHVAKAIHEVFPDAVVCLDVWHLLMQYLVCLVGGSKSPVRANVARDIVDAVLKSRALDKTPAVYWKKDEQEVHLEAAFKKWESKGVWTAAGTKAHQEQLGHVRKGCLTRPRDDIRADGSRIEGSHKGWNSLQRSFSSGIEMMAALGHDFVLRHNTRVEYALKAPPMFTRSTFGSHHIRLVNDCAQRWNKQLAKADKEGLALEPLPVLDAPNSGETFGMMKMSPDTAAHQSLTSIKKEPADEEHDLLDLSSQDFLDANYVLSGVGVDPSLLYQLPQPSSSATSPDVLPEYLRSSSITPHPCAFPHDTSGLGLTPQSLSSPPPRLPASERNGAMPPPACLVRLNILRAPRRPRDRQHPSATTRCPLPACLWPLPGQPQPLPEGVLPGTFSSQSWNAPLFAFSPESTPPSSGMFSTTAGQEDMVYDPDSREQKTAIMETADRKGKAVDRGAMPAPAKYIRRDEQKGLTRAGLSSYTARSMSPDTQVPSTRKCRAESDDNALQAANPIEISSGDESDGPSQQKPPRRKKLRLHVPGMPTATKTKPETTASEPKGSTSTSPDAGLPSSSLGATLESFFQSQSQSSTQLISAPSTTHFPRPTISGLTRSQRLFSVTSGGIDPRSLSLKSVDYPEFKLFLRLRTRDKWMTYTMSPYHWVCAASIYNKELEDLNKSTRTQRPLKTPRALMDKLFELEPKLIARIISGDYGSRSGHSPTFWYPHCHAFPLYIGGRSGSELAAKLVNGKKVSPKVHTCHRCKRVMYPGPANSKLNHARGICSDQVWQSARLEKARSERKVAPALEEPPPFPQPEKLFTADKGGHYFHADRLFRLLRDFYVRIILGVAGSGPNAMYDIAFAALLQARVKVLEASPTSSTVVLFRPYRNVKTMGLGDGQTYLNCGEEWIRLDDLSDNDNIEHPLGDPGSQPDARTRTPEPVATPEPGPLQVGRSRNGESFSPSSTSHAGSQHPDISRAGSQHPDKSHEGSP</sequence>
<feature type="compositionally biased region" description="Basic and acidic residues" evidence="1">
    <location>
        <begin position="1410"/>
        <end position="1419"/>
    </location>
</feature>
<feature type="compositionally biased region" description="Low complexity" evidence="1">
    <location>
        <begin position="747"/>
        <end position="757"/>
    </location>
</feature>
<keyword evidence="3" id="KW-1185">Reference proteome</keyword>
<feature type="region of interest" description="Disordered" evidence="1">
    <location>
        <begin position="1018"/>
        <end position="1037"/>
    </location>
</feature>
<protein>
    <submittedName>
        <fullName evidence="2">Uncharacterized protein</fullName>
    </submittedName>
</protein>
<name>A0A2G8SQ47_9APHY</name>
<feature type="compositionally biased region" description="Polar residues" evidence="1">
    <location>
        <begin position="1021"/>
        <end position="1031"/>
    </location>
</feature>
<feature type="compositionally biased region" description="Low complexity" evidence="1">
    <location>
        <begin position="974"/>
        <end position="989"/>
    </location>
</feature>
<feature type="compositionally biased region" description="Polar residues" evidence="1">
    <location>
        <begin position="990"/>
        <end position="1005"/>
    </location>
</feature>
<evidence type="ECO:0000313" key="3">
    <source>
        <dbReference type="Proteomes" id="UP000230002"/>
    </source>
</evidence>
<feature type="region of interest" description="Disordered" evidence="1">
    <location>
        <begin position="877"/>
        <end position="1005"/>
    </location>
</feature>
<gene>
    <name evidence="2" type="ORF">GSI_01555</name>
</gene>
<feature type="region of interest" description="Disordered" evidence="1">
    <location>
        <begin position="1345"/>
        <end position="1419"/>
    </location>
</feature>
<dbReference type="EMBL" id="AYKW01000002">
    <property type="protein sequence ID" value="PIL35895.1"/>
    <property type="molecule type" value="Genomic_DNA"/>
</dbReference>
<evidence type="ECO:0000313" key="2">
    <source>
        <dbReference type="EMBL" id="PIL35895.1"/>
    </source>
</evidence>
<dbReference type="OrthoDB" id="2803586at2759"/>